<dbReference type="OrthoDB" id="416253at2759"/>
<proteinExistence type="inferred from homology"/>
<evidence type="ECO:0000256" key="2">
    <source>
        <dbReference type="ARBA" id="ARBA00023002"/>
    </source>
</evidence>
<keyword evidence="2" id="KW-0560">Oxidoreductase</keyword>
<feature type="active site" description="Proton donor" evidence="3">
    <location>
        <position position="91"/>
    </location>
</feature>
<dbReference type="PRINTS" id="PR00069">
    <property type="entry name" value="ALDKETRDTASE"/>
</dbReference>
<protein>
    <submittedName>
        <fullName evidence="7">Aldo/keto reductase</fullName>
    </submittedName>
</protein>
<dbReference type="PROSITE" id="PS00063">
    <property type="entry name" value="ALDOKETO_REDUCTASE_3"/>
    <property type="match status" value="1"/>
</dbReference>
<feature type="domain" description="NADP-dependent oxidoreductase" evidence="6">
    <location>
        <begin position="68"/>
        <end position="309"/>
    </location>
</feature>
<dbReference type="GO" id="GO:0016491">
    <property type="term" value="F:oxidoreductase activity"/>
    <property type="evidence" value="ECO:0007669"/>
    <property type="project" value="UniProtKB-KW"/>
</dbReference>
<dbReference type="CDD" id="cd19071">
    <property type="entry name" value="AKR_AKR1-5-like"/>
    <property type="match status" value="1"/>
</dbReference>
<dbReference type="GeneID" id="63855997"/>
<sequence>MSICMPPHSVTIVADLPQHRKSQSVHARHCSGRLKMSTSTLSLASRTKLANGLSIPTIHLGVYLTSGNETSQAVRYALEAGYRAVDSAQMYHNEKESGKAVLDFLASEDNTQSLRREDIHFTSKLASNTAYDTARKAIKQSVKECGLGYIDLFLLHSPYGGKKARLDSWRAVEDAIQDGEVKIGGVSNYGVKHLQELLDSRPRTPPAVNQIEIHPFNTRFDITSFCQKHDIVVEAYAPLVRAMRMKHPTIVSLSKKYACTPGQLLVRWSLQHGFVPLPKSVKKERIVENSQIGGFEIEEADMKTMDGLDEYLVTDWDPTDCP</sequence>
<dbReference type="InterPro" id="IPR020471">
    <property type="entry name" value="AKR"/>
</dbReference>
<dbReference type="PANTHER" id="PTHR43827">
    <property type="entry name" value="2,5-DIKETO-D-GLUCONIC ACID REDUCTASE"/>
    <property type="match status" value="1"/>
</dbReference>
<comment type="caution">
    <text evidence="7">The sequence shown here is derived from an EMBL/GenBank/DDBJ whole genome shotgun (WGS) entry which is preliminary data.</text>
</comment>
<evidence type="ECO:0000256" key="1">
    <source>
        <dbReference type="ARBA" id="ARBA00007905"/>
    </source>
</evidence>
<dbReference type="PANTHER" id="PTHR43827:SF13">
    <property type="entry name" value="ALDO_KETO REDUCTASE FAMILY PROTEIN"/>
    <property type="match status" value="1"/>
</dbReference>
<dbReference type="EMBL" id="ML976614">
    <property type="protein sequence ID" value="KAF1849612.1"/>
    <property type="molecule type" value="Genomic_DNA"/>
</dbReference>
<feature type="site" description="Lowers pKa of active site Tyr" evidence="5">
    <location>
        <position position="124"/>
    </location>
</feature>
<evidence type="ECO:0000256" key="3">
    <source>
        <dbReference type="PIRSR" id="PIRSR000097-1"/>
    </source>
</evidence>
<gene>
    <name evidence="7" type="ORF">K460DRAFT_841</name>
</gene>
<organism evidence="7 8">
    <name type="scientific">Cucurbitaria berberidis CBS 394.84</name>
    <dbReference type="NCBI Taxonomy" id="1168544"/>
    <lineage>
        <taxon>Eukaryota</taxon>
        <taxon>Fungi</taxon>
        <taxon>Dikarya</taxon>
        <taxon>Ascomycota</taxon>
        <taxon>Pezizomycotina</taxon>
        <taxon>Dothideomycetes</taxon>
        <taxon>Pleosporomycetidae</taxon>
        <taxon>Pleosporales</taxon>
        <taxon>Pleosporineae</taxon>
        <taxon>Cucurbitariaceae</taxon>
        <taxon>Cucurbitaria</taxon>
    </lineage>
</organism>
<reference evidence="7" key="1">
    <citation type="submission" date="2020-01" db="EMBL/GenBank/DDBJ databases">
        <authorList>
            <consortium name="DOE Joint Genome Institute"/>
            <person name="Haridas S."/>
            <person name="Albert R."/>
            <person name="Binder M."/>
            <person name="Bloem J."/>
            <person name="Labutti K."/>
            <person name="Salamov A."/>
            <person name="Andreopoulos B."/>
            <person name="Baker S.E."/>
            <person name="Barry K."/>
            <person name="Bills G."/>
            <person name="Bluhm B.H."/>
            <person name="Cannon C."/>
            <person name="Castanera R."/>
            <person name="Culley D.E."/>
            <person name="Daum C."/>
            <person name="Ezra D."/>
            <person name="Gonzalez J.B."/>
            <person name="Henrissat B."/>
            <person name="Kuo A."/>
            <person name="Liang C."/>
            <person name="Lipzen A."/>
            <person name="Lutzoni F."/>
            <person name="Magnuson J."/>
            <person name="Mondo S."/>
            <person name="Nolan M."/>
            <person name="Ohm R."/>
            <person name="Pangilinan J."/>
            <person name="Park H.-J."/>
            <person name="Ramirez L."/>
            <person name="Alfaro M."/>
            <person name="Sun H."/>
            <person name="Tritt A."/>
            <person name="Yoshinaga Y."/>
            <person name="Zwiers L.-H."/>
            <person name="Turgeon B.G."/>
            <person name="Goodwin S.B."/>
            <person name="Spatafora J.W."/>
            <person name="Crous P.W."/>
            <person name="Grigoriev I.V."/>
        </authorList>
    </citation>
    <scope>NUCLEOTIDE SEQUENCE</scope>
    <source>
        <strain evidence="7">CBS 394.84</strain>
    </source>
</reference>
<dbReference type="RefSeq" id="XP_040792175.1">
    <property type="nucleotide sequence ID" value="XM_040938740.1"/>
</dbReference>
<feature type="binding site" evidence="4">
    <location>
        <position position="156"/>
    </location>
    <ligand>
        <name>substrate</name>
    </ligand>
</feature>
<accession>A0A9P4GQR6</accession>
<evidence type="ECO:0000313" key="8">
    <source>
        <dbReference type="Proteomes" id="UP000800039"/>
    </source>
</evidence>
<dbReference type="PIRSF" id="PIRSF000097">
    <property type="entry name" value="AKR"/>
    <property type="match status" value="1"/>
</dbReference>
<comment type="similarity">
    <text evidence="1">Belongs to the aldo/keto reductase family.</text>
</comment>
<name>A0A9P4GQR6_9PLEO</name>
<dbReference type="Pfam" id="PF00248">
    <property type="entry name" value="Aldo_ket_red"/>
    <property type="match status" value="1"/>
</dbReference>
<dbReference type="FunFam" id="3.20.20.100:FF:000015">
    <property type="entry name" value="Oxidoreductase, aldo/keto reductase family"/>
    <property type="match status" value="1"/>
</dbReference>
<keyword evidence="8" id="KW-1185">Reference proteome</keyword>
<dbReference type="InterPro" id="IPR018170">
    <property type="entry name" value="Aldo/ket_reductase_CS"/>
</dbReference>
<evidence type="ECO:0000256" key="5">
    <source>
        <dbReference type="PIRSR" id="PIRSR000097-3"/>
    </source>
</evidence>
<dbReference type="InterPro" id="IPR023210">
    <property type="entry name" value="NADP_OxRdtase_dom"/>
</dbReference>
<dbReference type="InterPro" id="IPR036812">
    <property type="entry name" value="NAD(P)_OxRdtase_dom_sf"/>
</dbReference>
<dbReference type="AlphaFoldDB" id="A0A9P4GQR6"/>
<evidence type="ECO:0000256" key="4">
    <source>
        <dbReference type="PIRSR" id="PIRSR000097-2"/>
    </source>
</evidence>
<dbReference type="SUPFAM" id="SSF51430">
    <property type="entry name" value="NAD(P)-linked oxidoreductase"/>
    <property type="match status" value="1"/>
</dbReference>
<dbReference type="Gene3D" id="3.20.20.100">
    <property type="entry name" value="NADP-dependent oxidoreductase domain"/>
    <property type="match status" value="1"/>
</dbReference>
<dbReference type="Proteomes" id="UP000800039">
    <property type="component" value="Unassembled WGS sequence"/>
</dbReference>
<evidence type="ECO:0000259" key="6">
    <source>
        <dbReference type="Pfam" id="PF00248"/>
    </source>
</evidence>
<evidence type="ECO:0000313" key="7">
    <source>
        <dbReference type="EMBL" id="KAF1849612.1"/>
    </source>
</evidence>